<evidence type="ECO:0000256" key="2">
    <source>
        <dbReference type="ARBA" id="ARBA00022980"/>
    </source>
</evidence>
<sequence>MNLSSRTYATGRRKTAIARVWLEPGKGDFIINRQPLEHYFERETARMIVQQSLKLLEVADRYNVIATCRGGGKSAQAEAVRHGVSRALCEVDPESRSVIKKAGFLTRDARKKERKKCGQPGARKRFQYSKR</sequence>
<organism evidence="8 9">
    <name type="scientific">Pajaroellobacter abortibovis</name>
    <dbReference type="NCBI Taxonomy" id="1882918"/>
    <lineage>
        <taxon>Bacteria</taxon>
        <taxon>Pseudomonadati</taxon>
        <taxon>Myxococcota</taxon>
        <taxon>Polyangia</taxon>
        <taxon>Polyangiales</taxon>
        <taxon>Polyangiaceae</taxon>
    </lineage>
</organism>
<dbReference type="GO" id="GO:0006412">
    <property type="term" value="P:translation"/>
    <property type="evidence" value="ECO:0007669"/>
    <property type="project" value="UniProtKB-UniRule"/>
</dbReference>
<evidence type="ECO:0000313" key="9">
    <source>
        <dbReference type="Proteomes" id="UP000185544"/>
    </source>
</evidence>
<dbReference type="InterPro" id="IPR000754">
    <property type="entry name" value="Ribosomal_uS9"/>
</dbReference>
<evidence type="ECO:0000256" key="5">
    <source>
        <dbReference type="HAMAP-Rule" id="MF_00532"/>
    </source>
</evidence>
<evidence type="ECO:0000313" key="8">
    <source>
        <dbReference type="EMBL" id="APS00692.1"/>
    </source>
</evidence>
<dbReference type="RefSeq" id="WP_075277361.1">
    <property type="nucleotide sequence ID" value="NZ_CP016908.1"/>
</dbReference>
<protein>
    <recommendedName>
        <fullName evidence="4 5">Small ribosomal subunit protein uS9</fullName>
    </recommendedName>
</protein>
<gene>
    <name evidence="5" type="primary">rpsI</name>
    <name evidence="8" type="ORF">BCY86_08385</name>
</gene>
<dbReference type="SUPFAM" id="SSF54211">
    <property type="entry name" value="Ribosomal protein S5 domain 2-like"/>
    <property type="match status" value="1"/>
</dbReference>
<dbReference type="Proteomes" id="UP000185544">
    <property type="component" value="Chromosome"/>
</dbReference>
<accession>A0A1L6MYU6</accession>
<dbReference type="GO" id="GO:0003735">
    <property type="term" value="F:structural constituent of ribosome"/>
    <property type="evidence" value="ECO:0007669"/>
    <property type="project" value="InterPro"/>
</dbReference>
<proteinExistence type="inferred from homology"/>
<evidence type="ECO:0000256" key="7">
    <source>
        <dbReference type="SAM" id="MobiDB-lite"/>
    </source>
</evidence>
<dbReference type="PANTHER" id="PTHR21569">
    <property type="entry name" value="RIBOSOMAL PROTEIN S9"/>
    <property type="match status" value="1"/>
</dbReference>
<dbReference type="GO" id="GO:0015935">
    <property type="term" value="C:small ribosomal subunit"/>
    <property type="evidence" value="ECO:0007669"/>
    <property type="project" value="UniProtKB-ARBA"/>
</dbReference>
<dbReference type="PANTHER" id="PTHR21569:SF1">
    <property type="entry name" value="SMALL RIBOSOMAL SUBUNIT PROTEIN US9M"/>
    <property type="match status" value="1"/>
</dbReference>
<feature type="compositionally biased region" description="Basic residues" evidence="7">
    <location>
        <begin position="112"/>
        <end position="131"/>
    </location>
</feature>
<dbReference type="OrthoDB" id="9803965at2"/>
<dbReference type="FunFam" id="3.30.230.10:FF:000001">
    <property type="entry name" value="30S ribosomal protein S9"/>
    <property type="match status" value="1"/>
</dbReference>
<dbReference type="AlphaFoldDB" id="A0A1L6MYU6"/>
<evidence type="ECO:0000256" key="3">
    <source>
        <dbReference type="ARBA" id="ARBA00023274"/>
    </source>
</evidence>
<dbReference type="GO" id="GO:0003723">
    <property type="term" value="F:RNA binding"/>
    <property type="evidence" value="ECO:0007669"/>
    <property type="project" value="TreeGrafter"/>
</dbReference>
<dbReference type="InterPro" id="IPR020568">
    <property type="entry name" value="Ribosomal_Su5_D2-typ_SF"/>
</dbReference>
<evidence type="ECO:0000256" key="6">
    <source>
        <dbReference type="RuleBase" id="RU003815"/>
    </source>
</evidence>
<dbReference type="STRING" id="1882918.BCY86_08385"/>
<dbReference type="PROSITE" id="PS00360">
    <property type="entry name" value="RIBOSOMAL_S9"/>
    <property type="match status" value="1"/>
</dbReference>
<dbReference type="EMBL" id="CP016908">
    <property type="protein sequence ID" value="APS00692.1"/>
    <property type="molecule type" value="Genomic_DNA"/>
</dbReference>
<evidence type="ECO:0000256" key="1">
    <source>
        <dbReference type="ARBA" id="ARBA00005251"/>
    </source>
</evidence>
<dbReference type="InterPro" id="IPR020574">
    <property type="entry name" value="Ribosomal_uS9_CS"/>
</dbReference>
<dbReference type="Gene3D" id="3.30.230.10">
    <property type="match status" value="1"/>
</dbReference>
<keyword evidence="9" id="KW-1185">Reference proteome</keyword>
<evidence type="ECO:0000256" key="4">
    <source>
        <dbReference type="ARBA" id="ARBA00035259"/>
    </source>
</evidence>
<dbReference type="Pfam" id="PF00380">
    <property type="entry name" value="Ribosomal_S9"/>
    <property type="match status" value="1"/>
</dbReference>
<comment type="similarity">
    <text evidence="1 5 6">Belongs to the universal ribosomal protein uS9 family.</text>
</comment>
<dbReference type="HAMAP" id="MF_00532_B">
    <property type="entry name" value="Ribosomal_uS9_B"/>
    <property type="match status" value="1"/>
</dbReference>
<dbReference type="InterPro" id="IPR023035">
    <property type="entry name" value="Ribosomal_uS9_bac/plastid"/>
</dbReference>
<dbReference type="InterPro" id="IPR014721">
    <property type="entry name" value="Ribsml_uS5_D2-typ_fold_subgr"/>
</dbReference>
<name>A0A1L6MYU6_9BACT</name>
<dbReference type="NCBIfam" id="NF001099">
    <property type="entry name" value="PRK00132.1"/>
    <property type="match status" value="1"/>
</dbReference>
<keyword evidence="3 5" id="KW-0687">Ribonucleoprotein</keyword>
<dbReference type="GO" id="GO:0005737">
    <property type="term" value="C:cytoplasm"/>
    <property type="evidence" value="ECO:0007669"/>
    <property type="project" value="UniProtKB-ARBA"/>
</dbReference>
<keyword evidence="2 5" id="KW-0689">Ribosomal protein</keyword>
<reference evidence="8 9" key="1">
    <citation type="submission" date="2016-08" db="EMBL/GenBank/DDBJ databases">
        <title>Identification and validation of antigenic proteins from Pajaroellobacter abortibovis using de-novo genome sequence assembly and reverse vaccinology.</title>
        <authorList>
            <person name="Welly B.T."/>
            <person name="Miller M.R."/>
            <person name="Stott J.L."/>
            <person name="Blanchard M.T."/>
            <person name="Islas-Trejo A.D."/>
            <person name="O'Rourke S.M."/>
            <person name="Young A.E."/>
            <person name="Medrano J.F."/>
            <person name="Van Eenennaam A.L."/>
        </authorList>
    </citation>
    <scope>NUCLEOTIDE SEQUENCE [LARGE SCALE GENOMIC DNA]</scope>
    <source>
        <strain evidence="8 9">BTF92-0548A/99-0131</strain>
    </source>
</reference>
<dbReference type="KEGG" id="pabo:BCY86_08385"/>
<feature type="region of interest" description="Disordered" evidence="7">
    <location>
        <begin position="110"/>
        <end position="131"/>
    </location>
</feature>